<dbReference type="Proteomes" id="UP000239340">
    <property type="component" value="Plasmid pSfreNXT3c"/>
</dbReference>
<sequence>MRGGQDHFQVLADAPLFRRDGRASWSGFVGDKAARSQARAASWSGVQSATPAIAGCNRRACSV</sequence>
<accession>A0A2L0HFR9</accession>
<evidence type="ECO:0000313" key="2">
    <source>
        <dbReference type="Proteomes" id="UP000239340"/>
    </source>
</evidence>
<proteinExistence type="predicted"/>
<name>A0A2L0HFR9_RHIFR</name>
<geneLocation type="plasmid" evidence="2">
    <name>psfrenxt3c</name>
</geneLocation>
<organism evidence="1 2">
    <name type="scientific">Rhizobium fredii</name>
    <name type="common">Sinorhizobium fredii</name>
    <dbReference type="NCBI Taxonomy" id="380"/>
    <lineage>
        <taxon>Bacteria</taxon>
        <taxon>Pseudomonadati</taxon>
        <taxon>Pseudomonadota</taxon>
        <taxon>Alphaproteobacteria</taxon>
        <taxon>Hyphomicrobiales</taxon>
        <taxon>Rhizobiaceae</taxon>
        <taxon>Sinorhizobium/Ensifer group</taxon>
        <taxon>Sinorhizobium</taxon>
    </lineage>
</organism>
<evidence type="ECO:0000313" key="1">
    <source>
        <dbReference type="EMBL" id="AUX80257.1"/>
    </source>
</evidence>
<gene>
    <name evidence="1" type="ORF">NXT3_PC01101</name>
</gene>
<dbReference type="EMBL" id="CP024310">
    <property type="protein sequence ID" value="AUX80257.1"/>
    <property type="molecule type" value="Genomic_DNA"/>
</dbReference>
<dbReference type="AlphaFoldDB" id="A0A2L0HFR9"/>
<reference evidence="1 2" key="1">
    <citation type="submission" date="2017-10" db="EMBL/GenBank/DDBJ databases">
        <title>Analysis of the genome sequences of Rhizobium populations associated to common bean (phaseolus vulgaris).</title>
        <authorList>
            <person name="Bustos P."/>
            <person name="Santamaria R.I."/>
            <person name="Miranda-Sanchez F."/>
            <person name="Perez-Carrascal O."/>
            <person name="Juarez S."/>
            <person name="Lozano L."/>
            <person name="Martinez-Flores I."/>
            <person name="Vinuesa P."/>
            <person name="Martinez-Romero E."/>
            <person name="Cevallos M.A."/>
            <person name="Romero D."/>
            <person name="Davila G."/>
            <person name="Gonzalez V."/>
        </authorList>
    </citation>
    <scope>NUCLEOTIDE SEQUENCE [LARGE SCALE GENOMIC DNA]</scope>
    <source>
        <strain evidence="1 2">NXT3</strain>
        <plasmid evidence="2">Plasmid psfrenxt3c</plasmid>
    </source>
</reference>
<keyword evidence="1" id="KW-0614">Plasmid</keyword>
<protein>
    <submittedName>
        <fullName evidence="1">Uncharacterized protein</fullName>
    </submittedName>
</protein>